<dbReference type="RefSeq" id="WP_055257401.1">
    <property type="nucleotide sequence ID" value="NZ_BCMV01000044.1"/>
</dbReference>
<dbReference type="InterPro" id="IPR002797">
    <property type="entry name" value="Polysacc_synth"/>
</dbReference>
<dbReference type="InterPro" id="IPR024923">
    <property type="entry name" value="PG_synth_SpoVB"/>
</dbReference>
<accession>A0ABM9UMS2</accession>
<dbReference type="PANTHER" id="PTHR30250">
    <property type="entry name" value="PST FAMILY PREDICTED COLANIC ACID TRANSPORTER"/>
    <property type="match status" value="1"/>
</dbReference>
<comment type="subcellular location">
    <subcellularLocation>
        <location evidence="1">Cell membrane</location>
        <topology evidence="1">Multi-pass membrane protein</topology>
    </subcellularLocation>
</comment>
<gene>
    <name evidence="7" type="primary">ytgP_2</name>
    <name evidence="7" type="ORF">ERS852473_00506</name>
</gene>
<keyword evidence="7" id="KW-0131">Cell cycle</keyword>
<dbReference type="EMBL" id="CYZR01000002">
    <property type="protein sequence ID" value="CUN56996.1"/>
    <property type="molecule type" value="Genomic_DNA"/>
</dbReference>
<name>A0ABM9UMS2_SARVE</name>
<reference evidence="7 8" key="1">
    <citation type="submission" date="2015-09" db="EMBL/GenBank/DDBJ databases">
        <authorList>
            <consortium name="Pathogen Informatics"/>
        </authorList>
    </citation>
    <scope>NUCLEOTIDE SEQUENCE [LARGE SCALE GENOMIC DNA]</scope>
    <source>
        <strain evidence="7 8">2789STDY5834858</strain>
    </source>
</reference>
<feature type="transmembrane region" description="Helical" evidence="6">
    <location>
        <begin position="179"/>
        <end position="203"/>
    </location>
</feature>
<evidence type="ECO:0000256" key="1">
    <source>
        <dbReference type="ARBA" id="ARBA00004651"/>
    </source>
</evidence>
<evidence type="ECO:0000313" key="7">
    <source>
        <dbReference type="EMBL" id="CUN56996.1"/>
    </source>
</evidence>
<keyword evidence="5 6" id="KW-0472">Membrane</keyword>
<keyword evidence="4 6" id="KW-1133">Transmembrane helix</keyword>
<dbReference type="CDD" id="cd13124">
    <property type="entry name" value="MATE_SpoVB_like"/>
    <property type="match status" value="1"/>
</dbReference>
<organism evidence="7 8">
    <name type="scientific">Sarcina ventriculi</name>
    <name type="common">Clostridium ventriculi</name>
    <dbReference type="NCBI Taxonomy" id="1267"/>
    <lineage>
        <taxon>Bacteria</taxon>
        <taxon>Bacillati</taxon>
        <taxon>Bacillota</taxon>
        <taxon>Clostridia</taxon>
        <taxon>Eubacteriales</taxon>
        <taxon>Clostridiaceae</taxon>
        <taxon>Sarcina</taxon>
    </lineage>
</organism>
<evidence type="ECO:0000313" key="8">
    <source>
        <dbReference type="Proteomes" id="UP000095488"/>
    </source>
</evidence>
<keyword evidence="7" id="KW-0132">Cell division</keyword>
<feature type="transmembrane region" description="Helical" evidence="6">
    <location>
        <begin position="387"/>
        <end position="405"/>
    </location>
</feature>
<evidence type="ECO:0000256" key="3">
    <source>
        <dbReference type="ARBA" id="ARBA00022692"/>
    </source>
</evidence>
<feature type="transmembrane region" description="Helical" evidence="6">
    <location>
        <begin position="12"/>
        <end position="35"/>
    </location>
</feature>
<dbReference type="Pfam" id="PF01943">
    <property type="entry name" value="Polysacc_synt"/>
    <property type="match status" value="1"/>
</dbReference>
<feature type="transmembrane region" description="Helical" evidence="6">
    <location>
        <begin position="87"/>
        <end position="107"/>
    </location>
</feature>
<feature type="transmembrane region" description="Helical" evidence="6">
    <location>
        <begin position="224"/>
        <end position="245"/>
    </location>
</feature>
<feature type="transmembrane region" description="Helical" evidence="6">
    <location>
        <begin position="151"/>
        <end position="173"/>
    </location>
</feature>
<keyword evidence="2" id="KW-1003">Cell membrane</keyword>
<proteinExistence type="predicted"/>
<evidence type="ECO:0000256" key="5">
    <source>
        <dbReference type="ARBA" id="ARBA00023136"/>
    </source>
</evidence>
<evidence type="ECO:0000256" key="6">
    <source>
        <dbReference type="SAM" id="Phobius"/>
    </source>
</evidence>
<feature type="transmembrane region" description="Helical" evidence="6">
    <location>
        <begin position="47"/>
        <end position="66"/>
    </location>
</feature>
<feature type="transmembrane region" description="Helical" evidence="6">
    <location>
        <begin position="360"/>
        <end position="378"/>
    </location>
</feature>
<dbReference type="PIRSF" id="PIRSF038958">
    <property type="entry name" value="PG_synth_SpoVB"/>
    <property type="match status" value="1"/>
</dbReference>
<feature type="transmembrane region" description="Helical" evidence="6">
    <location>
        <begin position="411"/>
        <end position="432"/>
    </location>
</feature>
<feature type="transmembrane region" description="Helical" evidence="6">
    <location>
        <begin position="453"/>
        <end position="475"/>
    </location>
</feature>
<keyword evidence="8" id="KW-1185">Reference proteome</keyword>
<feature type="transmembrane region" description="Helical" evidence="6">
    <location>
        <begin position="481"/>
        <end position="500"/>
    </location>
</feature>
<dbReference type="Proteomes" id="UP000095488">
    <property type="component" value="Unassembled WGS sequence"/>
</dbReference>
<protein>
    <submittedName>
        <fullName evidence="7">Probable cell division protein ytgP</fullName>
    </submittedName>
</protein>
<evidence type="ECO:0000256" key="4">
    <source>
        <dbReference type="ARBA" id="ARBA00022989"/>
    </source>
</evidence>
<evidence type="ECO:0000256" key="2">
    <source>
        <dbReference type="ARBA" id="ARBA00022475"/>
    </source>
</evidence>
<comment type="caution">
    <text evidence="7">The sequence shown here is derived from an EMBL/GenBank/DDBJ whole genome shotgun (WGS) entry which is preliminary data.</text>
</comment>
<sequence length="530" mass="58042">MSEKNSSKGLIILAFTNICSKILSLVYIPLLIMSIGKFGYGVYYASYNVYTFVYMVTISGVSTAIPKLISQYNETGHEKDAMASFKLGLLVLLSMGTIMMLILFAFTKPITNFIGYSDAYFAILTLCPSILLTAIGSAYRGYFQGRHNLTPIGISQFIEQILNIVFSILFSFILKRYGVALGVAGGAVGTAVGAGGSLVYLLYKYKKDKTIKRISKQRMHTNRYILNYIIRYSIPLLLSAVFIYAGSNLIDVANINNGLAKAGFDEYVRGVKYGDYGNYTQIINVPMILISSLAVSVLPIISGANVLNDKTKLKVSIEKLIKTGFLIGIPSAIGLSVLSKSVFTMIFGASNLGGASIMKFGAYVFIFSSIYQLSYTMLNSLGKVKEGAIISFIGVVIKIICNFILIPIASINIFGVIIGLLISNIITMILNIKVIEKHIGVFGVLKDSWQKPALSGIVMGIIIFILNKALYALFVVVVPSYIANVFSLLITIYTGVLVYINMMLSIKGIDETIMDMVPRKFKKVLLLKNI</sequence>
<dbReference type="PANTHER" id="PTHR30250:SF21">
    <property type="entry name" value="LIPID II FLIPPASE MURJ"/>
    <property type="match status" value="1"/>
</dbReference>
<dbReference type="InterPro" id="IPR050833">
    <property type="entry name" value="Poly_Biosynth_Transport"/>
</dbReference>
<dbReference type="GO" id="GO:0051301">
    <property type="term" value="P:cell division"/>
    <property type="evidence" value="ECO:0007669"/>
    <property type="project" value="UniProtKB-KW"/>
</dbReference>
<keyword evidence="3 6" id="KW-0812">Transmembrane</keyword>
<feature type="transmembrane region" description="Helical" evidence="6">
    <location>
        <begin position="325"/>
        <end position="348"/>
    </location>
</feature>
<feature type="transmembrane region" description="Helical" evidence="6">
    <location>
        <begin position="119"/>
        <end position="139"/>
    </location>
</feature>
<feature type="transmembrane region" description="Helical" evidence="6">
    <location>
        <begin position="282"/>
        <end position="304"/>
    </location>
</feature>